<organism evidence="1">
    <name type="scientific">marine metagenome</name>
    <dbReference type="NCBI Taxonomy" id="408172"/>
    <lineage>
        <taxon>unclassified sequences</taxon>
        <taxon>metagenomes</taxon>
        <taxon>ecological metagenomes</taxon>
    </lineage>
</organism>
<gene>
    <name evidence="1" type="ORF">METZ01_LOCUS265849</name>
</gene>
<accession>A0A382JMS5</accession>
<dbReference type="Gene3D" id="3.50.50.100">
    <property type="match status" value="1"/>
</dbReference>
<name>A0A382JMS5_9ZZZZ</name>
<dbReference type="EMBL" id="UINC01075122">
    <property type="protein sequence ID" value="SVC12995.1"/>
    <property type="molecule type" value="Genomic_DNA"/>
</dbReference>
<reference evidence="1" key="1">
    <citation type="submission" date="2018-05" db="EMBL/GenBank/DDBJ databases">
        <authorList>
            <person name="Lanie J.A."/>
            <person name="Ng W.-L."/>
            <person name="Kazmierczak K.M."/>
            <person name="Andrzejewski T.M."/>
            <person name="Davidsen T.M."/>
            <person name="Wayne K.J."/>
            <person name="Tettelin H."/>
            <person name="Glass J.I."/>
            <person name="Rusch D."/>
            <person name="Podicherti R."/>
            <person name="Tsui H.-C.T."/>
            <person name="Winkler M.E."/>
        </authorList>
    </citation>
    <scope>NUCLEOTIDE SEQUENCE</scope>
</reference>
<protein>
    <submittedName>
        <fullName evidence="1">Uncharacterized protein</fullName>
    </submittedName>
</protein>
<sequence>MQPIPGLKVTLISPETAMPYSGMLPGLVAGHYERDDVYIDLVPLCQFAGVDFV</sequence>
<evidence type="ECO:0000313" key="1">
    <source>
        <dbReference type="EMBL" id="SVC12995.1"/>
    </source>
</evidence>
<dbReference type="AlphaFoldDB" id="A0A382JMS5"/>
<proteinExistence type="predicted"/>
<feature type="non-terminal residue" evidence="1">
    <location>
        <position position="53"/>
    </location>
</feature>